<reference evidence="2 3" key="1">
    <citation type="submission" date="2020-08" db="EMBL/GenBank/DDBJ databases">
        <title>Genomic Encyclopedia of Type Strains, Phase IV (KMG-V): Genome sequencing to study the core and pangenomes of soil and plant-associated prokaryotes.</title>
        <authorList>
            <person name="Whitman W."/>
        </authorList>
    </citation>
    <scope>NUCLEOTIDE SEQUENCE [LARGE SCALE GENOMIC DNA]</scope>
    <source>
        <strain evidence="2 3">X5P3</strain>
    </source>
</reference>
<dbReference type="Proteomes" id="UP000584867">
    <property type="component" value="Unassembled WGS sequence"/>
</dbReference>
<comment type="caution">
    <text evidence="2">The sequence shown here is derived from an EMBL/GenBank/DDBJ whole genome shotgun (WGS) entry which is preliminary data.</text>
</comment>
<dbReference type="PANTHER" id="PTHR30632">
    <property type="entry name" value="MOLYBDATE-BINDING PERIPLASMIC PROTEIN"/>
    <property type="match status" value="1"/>
</dbReference>
<proteinExistence type="inferred from homology"/>
<dbReference type="Gene3D" id="3.40.190.10">
    <property type="entry name" value="Periplasmic binding protein-like II"/>
    <property type="match status" value="2"/>
</dbReference>
<dbReference type="PROSITE" id="PS51318">
    <property type="entry name" value="TAT"/>
    <property type="match status" value="1"/>
</dbReference>
<protein>
    <submittedName>
        <fullName evidence="2">Molybdate/tungstate transport system substrate-binding protein</fullName>
    </submittedName>
</protein>
<name>A0A7W8EBH5_9BACT</name>
<dbReference type="GO" id="GO:0030973">
    <property type="term" value="F:molybdate ion binding"/>
    <property type="evidence" value="ECO:0007669"/>
    <property type="project" value="TreeGrafter"/>
</dbReference>
<dbReference type="AlphaFoldDB" id="A0A7W8EBH5"/>
<evidence type="ECO:0000313" key="3">
    <source>
        <dbReference type="Proteomes" id="UP000584867"/>
    </source>
</evidence>
<gene>
    <name evidence="2" type="ORF">HDF15_004207</name>
</gene>
<dbReference type="EMBL" id="JACHIO010000020">
    <property type="protein sequence ID" value="MBB5065837.1"/>
    <property type="molecule type" value="Genomic_DNA"/>
</dbReference>
<evidence type="ECO:0000256" key="1">
    <source>
        <dbReference type="ARBA" id="ARBA00009438"/>
    </source>
</evidence>
<comment type="similarity">
    <text evidence="1">Belongs to the bacterial solute-binding protein 1 family. WtpA subfamily.</text>
</comment>
<dbReference type="InterPro" id="IPR006311">
    <property type="entry name" value="TAT_signal"/>
</dbReference>
<accession>A0A7W8EBH5</accession>
<evidence type="ECO:0000313" key="2">
    <source>
        <dbReference type="EMBL" id="MBB5065837.1"/>
    </source>
</evidence>
<sequence length="315" mass="33600">MQRQRNSFSRRELLIGGSALVAAAIAAGTPARLLAEELTVLDVASAGSIRPILEGPIKASIATALKLDLHSHAQGADAVAQSIVDGSLHADVFIPITPGPMYTVMRAGKADVAQPIARTEMVLVYSPKSRFASRFDAAAKGQSNWWEILQEPGLRFARGNPAGDPGGRNIIFTMMLAAKKYKQPNLVEKVLGPTLNPEQILTGGNNQARLQNGELDASASYKIGPGESHLLYITLSSDINLSGQNVHEEHPDVSLSLNGKTFYPEPLVYYAAILKNAANPKGAPAFTAWLKGDEAQALFRQSQYDPPGSATALHA</sequence>
<dbReference type="SUPFAM" id="SSF53850">
    <property type="entry name" value="Periplasmic binding protein-like II"/>
    <property type="match status" value="1"/>
</dbReference>
<organism evidence="2 3">
    <name type="scientific">Granulicella mallensis</name>
    <dbReference type="NCBI Taxonomy" id="940614"/>
    <lineage>
        <taxon>Bacteria</taxon>
        <taxon>Pseudomonadati</taxon>
        <taxon>Acidobacteriota</taxon>
        <taxon>Terriglobia</taxon>
        <taxon>Terriglobales</taxon>
        <taxon>Acidobacteriaceae</taxon>
        <taxon>Granulicella</taxon>
    </lineage>
</organism>
<dbReference type="Pfam" id="PF13531">
    <property type="entry name" value="SBP_bac_11"/>
    <property type="match status" value="1"/>
</dbReference>
<dbReference type="InterPro" id="IPR050682">
    <property type="entry name" value="ModA/WtpA"/>
</dbReference>
<dbReference type="GO" id="GO:0015689">
    <property type="term" value="P:molybdate ion transport"/>
    <property type="evidence" value="ECO:0007669"/>
    <property type="project" value="TreeGrafter"/>
</dbReference>
<dbReference type="PANTHER" id="PTHR30632:SF16">
    <property type="entry name" value="MOLYBDATE_TUNGSTATE-BINDING PROTEIN WTPA"/>
    <property type="match status" value="1"/>
</dbReference>